<keyword evidence="4 9" id="KW-0521">NADP</keyword>
<feature type="binding site" evidence="9">
    <location>
        <position position="11"/>
    </location>
    <ligand>
        <name>NADPH</name>
        <dbReference type="ChEBI" id="CHEBI:57783"/>
    </ligand>
</feature>
<evidence type="ECO:0000256" key="9">
    <source>
        <dbReference type="HAMAP-Rule" id="MF_00183"/>
    </source>
</evidence>
<feature type="binding site" evidence="9">
    <location>
        <position position="219"/>
    </location>
    <ligand>
        <name>Mn(2+)</name>
        <dbReference type="ChEBI" id="CHEBI:29035"/>
    </ligand>
</feature>
<dbReference type="SUPFAM" id="SSF55347">
    <property type="entry name" value="Glyceraldehyde-3-phosphate dehydrogenase-like, C-terminal domain"/>
    <property type="match status" value="1"/>
</dbReference>
<dbReference type="EC" id="1.1.1.267" evidence="9"/>
<feature type="binding site" evidence="9">
    <location>
        <position position="210"/>
    </location>
    <ligand>
        <name>1-deoxy-D-xylulose 5-phosphate</name>
        <dbReference type="ChEBI" id="CHEBI:57792"/>
    </ligand>
</feature>
<dbReference type="HAMAP" id="MF_00183">
    <property type="entry name" value="DXP_reductoisom"/>
    <property type="match status" value="1"/>
</dbReference>
<dbReference type="Proteomes" id="UP000190285">
    <property type="component" value="Unassembled WGS sequence"/>
</dbReference>
<keyword evidence="3 9" id="KW-0479">Metal-binding</keyword>
<feature type="binding site" evidence="9">
    <location>
        <position position="215"/>
    </location>
    <ligand>
        <name>1-deoxy-D-xylulose 5-phosphate</name>
        <dbReference type="ChEBI" id="CHEBI:57792"/>
    </ligand>
</feature>
<evidence type="ECO:0000256" key="8">
    <source>
        <dbReference type="ARBA" id="ARBA00048543"/>
    </source>
</evidence>
<dbReference type="EMBL" id="FUZT01000006">
    <property type="protein sequence ID" value="SKC74146.1"/>
    <property type="molecule type" value="Genomic_DNA"/>
</dbReference>
<comment type="cofactor">
    <cofactor evidence="9">
        <name>Mg(2+)</name>
        <dbReference type="ChEBI" id="CHEBI:18420"/>
    </cofactor>
    <cofactor evidence="9">
        <name>Mn(2+)</name>
        <dbReference type="ChEBI" id="CHEBI:29035"/>
    </cofactor>
</comment>
<keyword evidence="5 9" id="KW-0560">Oxidoreductase</keyword>
<evidence type="ECO:0000259" key="11">
    <source>
        <dbReference type="Pfam" id="PF08436"/>
    </source>
</evidence>
<evidence type="ECO:0000313" key="14">
    <source>
        <dbReference type="Proteomes" id="UP000190285"/>
    </source>
</evidence>
<evidence type="ECO:0000259" key="12">
    <source>
        <dbReference type="Pfam" id="PF13288"/>
    </source>
</evidence>
<dbReference type="InterPro" id="IPR026877">
    <property type="entry name" value="DXPR_C"/>
</dbReference>
<dbReference type="GO" id="GO:0051484">
    <property type="term" value="P:isopentenyl diphosphate biosynthetic process, methylerythritol 4-phosphate pathway involved in terpenoid biosynthetic process"/>
    <property type="evidence" value="ECO:0007669"/>
    <property type="project" value="UniProtKB-ARBA"/>
</dbReference>
<dbReference type="GO" id="GO:0016853">
    <property type="term" value="F:isomerase activity"/>
    <property type="evidence" value="ECO:0007669"/>
    <property type="project" value="UniProtKB-KW"/>
</dbReference>
<feature type="binding site" evidence="9">
    <location>
        <position position="150"/>
    </location>
    <ligand>
        <name>1-deoxy-D-xylulose 5-phosphate</name>
        <dbReference type="ChEBI" id="CHEBI:57792"/>
    </ligand>
</feature>
<feature type="binding site" evidence="9">
    <location>
        <position position="13"/>
    </location>
    <ligand>
        <name>NADPH</name>
        <dbReference type="ChEBI" id="CHEBI:57783"/>
    </ligand>
</feature>
<dbReference type="PANTHER" id="PTHR30525:SF0">
    <property type="entry name" value="1-DEOXY-D-XYLULOSE 5-PHOSPHATE REDUCTOISOMERASE, CHLOROPLASTIC"/>
    <property type="match status" value="1"/>
</dbReference>
<evidence type="ECO:0000256" key="4">
    <source>
        <dbReference type="ARBA" id="ARBA00022857"/>
    </source>
</evidence>
<comment type="caution">
    <text evidence="9">Lacks conserved residue(s) required for the propagation of feature annotation.</text>
</comment>
<feature type="binding site" evidence="9">
    <location>
        <position position="122"/>
    </location>
    <ligand>
        <name>NADPH</name>
        <dbReference type="ChEBI" id="CHEBI:57783"/>
    </ligand>
</feature>
<keyword evidence="14" id="KW-1185">Reference proteome</keyword>
<comment type="catalytic activity">
    <reaction evidence="8">
        <text>2-C-methyl-D-erythritol 4-phosphate + NADP(+) = 1-deoxy-D-xylulose 5-phosphate + NADPH + H(+)</text>
        <dbReference type="Rhea" id="RHEA:13717"/>
        <dbReference type="ChEBI" id="CHEBI:15378"/>
        <dbReference type="ChEBI" id="CHEBI:57783"/>
        <dbReference type="ChEBI" id="CHEBI:57792"/>
        <dbReference type="ChEBI" id="CHEBI:58262"/>
        <dbReference type="ChEBI" id="CHEBI:58349"/>
        <dbReference type="EC" id="1.1.1.267"/>
    </reaction>
    <physiologicalReaction direction="right-to-left" evidence="8">
        <dbReference type="Rhea" id="RHEA:13719"/>
    </physiologicalReaction>
</comment>
<dbReference type="InterPro" id="IPR036291">
    <property type="entry name" value="NAD(P)-bd_dom_sf"/>
</dbReference>
<evidence type="ECO:0000313" key="13">
    <source>
        <dbReference type="EMBL" id="SKC74146.1"/>
    </source>
</evidence>
<evidence type="ECO:0000256" key="2">
    <source>
        <dbReference type="ARBA" id="ARBA00006825"/>
    </source>
</evidence>
<dbReference type="PIRSF" id="PIRSF006205">
    <property type="entry name" value="Dxp_reductismrs"/>
    <property type="match status" value="1"/>
</dbReference>
<evidence type="ECO:0000256" key="5">
    <source>
        <dbReference type="ARBA" id="ARBA00023002"/>
    </source>
</evidence>
<comment type="similarity">
    <text evidence="2 9">Belongs to the DXR family.</text>
</comment>
<dbReference type="NCBIfam" id="TIGR00243">
    <property type="entry name" value="Dxr"/>
    <property type="match status" value="1"/>
</dbReference>
<keyword evidence="7 9" id="KW-0414">Isoprene biosynthesis</keyword>
<feature type="binding site" evidence="9">
    <location>
        <position position="123"/>
    </location>
    <ligand>
        <name>1-deoxy-D-xylulose 5-phosphate</name>
        <dbReference type="ChEBI" id="CHEBI:57792"/>
    </ligand>
</feature>
<feature type="binding site" evidence="9">
    <location>
        <position position="150"/>
    </location>
    <ligand>
        <name>Mn(2+)</name>
        <dbReference type="ChEBI" id="CHEBI:29035"/>
    </ligand>
</feature>
<evidence type="ECO:0000256" key="6">
    <source>
        <dbReference type="ARBA" id="ARBA00023211"/>
    </source>
</evidence>
<comment type="function">
    <text evidence="9">Catalyzes the NADPH-dependent rearrangement and reduction of 1-deoxy-D-xylulose-5-phosphate (DXP) to 2-C-methyl-D-erythritol 4-phosphate (MEP).</text>
</comment>
<feature type="binding site" evidence="9">
    <location>
        <position position="124"/>
    </location>
    <ligand>
        <name>NADPH</name>
        <dbReference type="ChEBI" id="CHEBI:57783"/>
    </ligand>
</feature>
<dbReference type="InterPro" id="IPR036169">
    <property type="entry name" value="DXPR_C_sf"/>
</dbReference>
<dbReference type="Pfam" id="PF13288">
    <property type="entry name" value="DXPR_C"/>
    <property type="match status" value="1"/>
</dbReference>
<dbReference type="GO" id="GO:0030145">
    <property type="term" value="F:manganese ion binding"/>
    <property type="evidence" value="ECO:0007669"/>
    <property type="project" value="TreeGrafter"/>
</dbReference>
<proteinExistence type="inferred from homology"/>
<reference evidence="13 14" key="1">
    <citation type="submission" date="2017-02" db="EMBL/GenBank/DDBJ databases">
        <authorList>
            <person name="Peterson S.W."/>
        </authorList>
    </citation>
    <scope>NUCLEOTIDE SEQUENCE [LARGE SCALE GENOMIC DNA]</scope>
    <source>
        <strain evidence="13 14">M1</strain>
    </source>
</reference>
<dbReference type="AlphaFoldDB" id="A0A1T5LDM7"/>
<feature type="domain" description="1-deoxy-D-xylulose 5-phosphate reductoisomerase C-terminal" evidence="11">
    <location>
        <begin position="144"/>
        <end position="227"/>
    </location>
</feature>
<feature type="binding site" evidence="9">
    <location>
        <position position="216"/>
    </location>
    <ligand>
        <name>1-deoxy-D-xylulose 5-phosphate</name>
        <dbReference type="ChEBI" id="CHEBI:57792"/>
    </ligand>
</feature>
<name>A0A1T5LDM7_9FIRM</name>
<dbReference type="SUPFAM" id="SSF51735">
    <property type="entry name" value="NAD(P)-binding Rossmann-fold domains"/>
    <property type="match status" value="1"/>
</dbReference>
<feature type="binding site" evidence="9">
    <location>
        <position position="148"/>
    </location>
    <ligand>
        <name>Mn(2+)</name>
        <dbReference type="ChEBI" id="CHEBI:29035"/>
    </ligand>
</feature>
<dbReference type="InterPro" id="IPR003821">
    <property type="entry name" value="DXP_reductoisomerase"/>
</dbReference>
<dbReference type="RefSeq" id="WP_079492416.1">
    <property type="nucleotide sequence ID" value="NZ_FUZT01000006.1"/>
</dbReference>
<feature type="binding site" evidence="9">
    <location>
        <position position="219"/>
    </location>
    <ligand>
        <name>1-deoxy-D-xylulose 5-phosphate</name>
        <dbReference type="ChEBI" id="CHEBI:57792"/>
    </ligand>
</feature>
<keyword evidence="6 9" id="KW-0464">Manganese</keyword>
<dbReference type="InterPro" id="IPR013512">
    <property type="entry name" value="DXP_reductoisomerase_N"/>
</dbReference>
<organism evidence="13 14">
    <name type="scientific">Maledivibacter halophilus</name>
    <dbReference type="NCBI Taxonomy" id="36842"/>
    <lineage>
        <taxon>Bacteria</taxon>
        <taxon>Bacillati</taxon>
        <taxon>Bacillota</taxon>
        <taxon>Clostridia</taxon>
        <taxon>Peptostreptococcales</taxon>
        <taxon>Caminicellaceae</taxon>
        <taxon>Maledivibacter</taxon>
    </lineage>
</organism>
<dbReference type="UniPathway" id="UPA00056">
    <property type="reaction ID" value="UER00092"/>
</dbReference>
<feature type="domain" description="DXP reductoisomerase C-terminal" evidence="12">
    <location>
        <begin position="259"/>
        <end position="376"/>
    </location>
</feature>
<dbReference type="PANTHER" id="PTHR30525">
    <property type="entry name" value="1-DEOXY-D-XYLULOSE 5-PHOSPHATE REDUCTOISOMERASE"/>
    <property type="match status" value="1"/>
</dbReference>
<evidence type="ECO:0000259" key="10">
    <source>
        <dbReference type="Pfam" id="PF02670"/>
    </source>
</evidence>
<gene>
    <name evidence="9" type="primary">dxr</name>
    <name evidence="13" type="ORF">SAMN02194393_02821</name>
</gene>
<dbReference type="Gene3D" id="1.10.1740.10">
    <property type="match status" value="1"/>
</dbReference>
<feature type="binding site" evidence="9">
    <location>
        <position position="203"/>
    </location>
    <ligand>
        <name>NADPH</name>
        <dbReference type="ChEBI" id="CHEBI:57783"/>
    </ligand>
</feature>
<keyword evidence="9" id="KW-0460">Magnesium</keyword>
<dbReference type="Pfam" id="PF08436">
    <property type="entry name" value="DXP_redisom_C"/>
    <property type="match status" value="1"/>
</dbReference>
<dbReference type="NCBIfam" id="NF009114">
    <property type="entry name" value="PRK12464.1"/>
    <property type="match status" value="1"/>
</dbReference>
<feature type="binding site" evidence="9">
    <location>
        <position position="197"/>
    </location>
    <ligand>
        <name>1-deoxy-D-xylulose 5-phosphate</name>
        <dbReference type="ChEBI" id="CHEBI:57792"/>
    </ligand>
</feature>
<evidence type="ECO:0000256" key="3">
    <source>
        <dbReference type="ARBA" id="ARBA00022723"/>
    </source>
</evidence>
<feature type="binding site" evidence="9">
    <location>
        <position position="174"/>
    </location>
    <ligand>
        <name>1-deoxy-D-xylulose 5-phosphate</name>
        <dbReference type="ChEBI" id="CHEBI:57792"/>
    </ligand>
</feature>
<dbReference type="Pfam" id="PF02670">
    <property type="entry name" value="DXP_reductoisom"/>
    <property type="match status" value="1"/>
</dbReference>
<dbReference type="Gene3D" id="3.40.50.720">
    <property type="entry name" value="NAD(P)-binding Rossmann-like Domain"/>
    <property type="match status" value="1"/>
</dbReference>
<feature type="binding site" evidence="9">
    <location>
        <position position="38"/>
    </location>
    <ligand>
        <name>NADPH</name>
        <dbReference type="ChEBI" id="CHEBI:57783"/>
    </ligand>
</feature>
<sequence>MKNISILGSTGSIGTQTLQVIRNNPDKFKIIAISGNNNIDLLLKQIDEFKPRYVAVFKEEKAKKLKQKITGSHTKVLCGISGLREISTLDEVDVLVTAVVGNVGLIPTLDAIKAKKTIALANKETLVTAGELVMEEARRNEVNIIPVDSEHSAIFQCLQGNDIKEVNKIILTASGGPFRGFKKEELVNAKAVDALKHPNWSMGRKISIDSATLMNKGLEVIEAKWLFDMDIEKIDVIVHPQSIIHSMVEYIDGSILAQLGITDMKVPINYALTYPKRIESKTKRLDFQKFCQLTFEKPDKNTFPCLDLAYNALDIGGTMTAVLNAANEELVLKYLNNKIKFYDIPNRIEKAMKKHNLIRKPNLDDIIEADKNTREYINKSF</sequence>
<feature type="domain" description="1-deoxy-D-xylulose 5-phosphate reductoisomerase N-terminal" evidence="10">
    <location>
        <begin position="4"/>
        <end position="130"/>
    </location>
</feature>
<dbReference type="GO" id="GO:0030604">
    <property type="term" value="F:1-deoxy-D-xylulose-5-phosphate reductoisomerase activity"/>
    <property type="evidence" value="ECO:0007669"/>
    <property type="project" value="UniProtKB-UniRule"/>
</dbReference>
<dbReference type="FunFam" id="3.40.50.720:FF:000045">
    <property type="entry name" value="1-deoxy-D-xylulose 5-phosphate reductoisomerase"/>
    <property type="match status" value="1"/>
</dbReference>
<accession>A0A1T5LDM7</accession>
<comment type="pathway">
    <text evidence="1 9">Isoprenoid biosynthesis; isopentenyl diphosphate biosynthesis via DXP pathway; isopentenyl diphosphate from 1-deoxy-D-xylulose 5-phosphate: step 1/6.</text>
</comment>
<feature type="binding site" evidence="9">
    <location>
        <position position="12"/>
    </location>
    <ligand>
        <name>NADPH</name>
        <dbReference type="ChEBI" id="CHEBI:57783"/>
    </ligand>
</feature>
<protein>
    <recommendedName>
        <fullName evidence="9">1-deoxy-D-xylulose 5-phosphate reductoisomerase</fullName>
        <shortName evidence="9">DXP reductoisomerase</shortName>
        <ecNumber evidence="9">1.1.1.267</ecNumber>
    </recommendedName>
    <alternativeName>
        <fullName evidence="9">1-deoxyxylulose-5-phosphate reductoisomerase</fullName>
    </alternativeName>
    <alternativeName>
        <fullName evidence="9">2-C-methyl-D-erythritol 4-phosphate synthase</fullName>
    </alternativeName>
</protein>
<evidence type="ECO:0000256" key="7">
    <source>
        <dbReference type="ARBA" id="ARBA00023229"/>
    </source>
</evidence>
<feature type="binding site" evidence="9">
    <location>
        <position position="10"/>
    </location>
    <ligand>
        <name>NADPH</name>
        <dbReference type="ChEBI" id="CHEBI:57783"/>
    </ligand>
</feature>
<dbReference type="OrthoDB" id="9806546at2"/>
<dbReference type="GO" id="GO:0070402">
    <property type="term" value="F:NADPH binding"/>
    <property type="evidence" value="ECO:0007669"/>
    <property type="project" value="InterPro"/>
</dbReference>
<feature type="binding site" evidence="9">
    <location>
        <position position="149"/>
    </location>
    <ligand>
        <name>1-deoxy-D-xylulose 5-phosphate</name>
        <dbReference type="ChEBI" id="CHEBI:57792"/>
    </ligand>
</feature>
<dbReference type="InterPro" id="IPR013644">
    <property type="entry name" value="DXP_reductoisomerase_C"/>
</dbReference>
<keyword evidence="13" id="KW-0413">Isomerase</keyword>
<evidence type="ECO:0000256" key="1">
    <source>
        <dbReference type="ARBA" id="ARBA00005094"/>
    </source>
</evidence>
<dbReference type="SUPFAM" id="SSF69055">
    <property type="entry name" value="1-deoxy-D-xylulose-5-phosphate reductoisomerase, C-terminal domain"/>
    <property type="match status" value="1"/>
</dbReference>
<dbReference type="STRING" id="36842.SAMN02194393_02821"/>